<proteinExistence type="predicted"/>
<name>A0ACC1NKZ9_9PEZI</name>
<dbReference type="EMBL" id="JAPDGR010001841">
    <property type="protein sequence ID" value="KAJ2979196.1"/>
    <property type="molecule type" value="Genomic_DNA"/>
</dbReference>
<accession>A0ACC1NKZ9</accession>
<reference evidence="1" key="1">
    <citation type="submission" date="2022-10" db="EMBL/GenBank/DDBJ databases">
        <title>Genome Sequence of Xylaria curta.</title>
        <authorList>
            <person name="Buettner E."/>
        </authorList>
    </citation>
    <scope>NUCLEOTIDE SEQUENCE</scope>
    <source>
        <strain evidence="1">Babe10</strain>
    </source>
</reference>
<dbReference type="Proteomes" id="UP001143856">
    <property type="component" value="Unassembled WGS sequence"/>
</dbReference>
<comment type="caution">
    <text evidence="1">The sequence shown here is derived from an EMBL/GenBank/DDBJ whole genome shotgun (WGS) entry which is preliminary data.</text>
</comment>
<sequence>MHEEFEERATANNGGYWLQHRFSCDVWEAPLGATAGDWIRGVNDPSLLLTPCQLRIIFAPLDLPAITTRDSFLALYRGLGVPSSFSLERVKSVSHSFGAISDSSSTRTWFHFLCKNISIVQEPGTSPRIAYNAGADAGSRRYGHPGRPPLPQADYSWLRSGYFLRTYENGCTTLACFGATLRVREQFEAFVRGDSVGDAIAEPYILLDLILDGLWREVDQQVWNMNDVLGPLEHRILVLANEPGQRLNSSKAQFAELHNLAKHIVYLCEALESCLLLIDGVRSEVSGRGSSSRNGSSSTSTTLTSGHLSTQLASSLIYRRSLFRSTKMRLDSMSKRIDNAINLAFNVVTLSDSMVMLQDSRVMKIIATITILFLPATAVATVIGSQLFLTEFEEDMCCVATKLDHALSSTLSCEQVVEYEFEMLVAHRFSPLAALVVLLQGTQAIPADYGSWAVNVTSSFAATGYRFGSASAEYSGAPGIFSHASWLYDAPMFNWTYTYTPPTFKTTRVDTGIGEQSITIWQNLTIDGNLVALTGTGSVTMESSIQLKYPINSCTASFEGPEYVDLEVLHTDVDADIDADAVATPATLDEGNIVQKIWRDWYRGAIVTSPLRNLRFSLIPENDLEHHVYDLMVATPAKRESNGEAGMAESSKR</sequence>
<gene>
    <name evidence="1" type="ORF">NUW58_g7265</name>
</gene>
<keyword evidence="2" id="KW-1185">Reference proteome</keyword>
<evidence type="ECO:0000313" key="2">
    <source>
        <dbReference type="Proteomes" id="UP001143856"/>
    </source>
</evidence>
<organism evidence="1 2">
    <name type="scientific">Xylaria curta</name>
    <dbReference type="NCBI Taxonomy" id="42375"/>
    <lineage>
        <taxon>Eukaryota</taxon>
        <taxon>Fungi</taxon>
        <taxon>Dikarya</taxon>
        <taxon>Ascomycota</taxon>
        <taxon>Pezizomycotina</taxon>
        <taxon>Sordariomycetes</taxon>
        <taxon>Xylariomycetidae</taxon>
        <taxon>Xylariales</taxon>
        <taxon>Xylariaceae</taxon>
        <taxon>Xylaria</taxon>
    </lineage>
</organism>
<protein>
    <submittedName>
        <fullName evidence="1">Uncharacterized protein</fullName>
    </submittedName>
</protein>
<evidence type="ECO:0000313" key="1">
    <source>
        <dbReference type="EMBL" id="KAJ2979196.1"/>
    </source>
</evidence>